<accession>A0A7Z7BA91</accession>
<evidence type="ECO:0000313" key="1">
    <source>
        <dbReference type="EMBL" id="SDI38993.1"/>
    </source>
</evidence>
<name>A0A7Z7BA91_9BURK</name>
<organism evidence="1 2">
    <name type="scientific">Paraburkholderia steynii</name>
    <dbReference type="NCBI Taxonomy" id="1245441"/>
    <lineage>
        <taxon>Bacteria</taxon>
        <taxon>Pseudomonadati</taxon>
        <taxon>Pseudomonadota</taxon>
        <taxon>Betaproteobacteria</taxon>
        <taxon>Burkholderiales</taxon>
        <taxon>Burkholderiaceae</taxon>
        <taxon>Paraburkholderia</taxon>
    </lineage>
</organism>
<gene>
    <name evidence="1" type="ORF">SAMN04487926_11635</name>
</gene>
<dbReference type="EMBL" id="FNDI01000016">
    <property type="protein sequence ID" value="SDI38993.1"/>
    <property type="molecule type" value="Genomic_DNA"/>
</dbReference>
<dbReference type="Proteomes" id="UP000198900">
    <property type="component" value="Unassembled WGS sequence"/>
</dbReference>
<evidence type="ECO:0000313" key="2">
    <source>
        <dbReference type="Proteomes" id="UP000198900"/>
    </source>
</evidence>
<protein>
    <submittedName>
        <fullName evidence="1">Uncharacterized protein</fullName>
    </submittedName>
</protein>
<dbReference type="AlphaFoldDB" id="A0A7Z7BA91"/>
<keyword evidence="2" id="KW-1185">Reference proteome</keyword>
<sequence length="108" mass="12085">MPIWALPPICSEPIVGLLKWRVFETLPEGTRHFVGLNANDRTGRVSSAIREVDLKHLRGTTESGRIYELLGPSGTDPDAQFVWERWCTLNDVAQYRDVTNDLAATSST</sequence>
<proteinExistence type="predicted"/>
<reference evidence="1" key="1">
    <citation type="submission" date="2016-10" db="EMBL/GenBank/DDBJ databases">
        <authorList>
            <person name="Varghese N."/>
            <person name="Submissions S."/>
        </authorList>
    </citation>
    <scope>NUCLEOTIDE SEQUENCE [LARGE SCALE GENOMIC DNA]</scope>
    <source>
        <strain evidence="1">YR281</strain>
    </source>
</reference>
<comment type="caution">
    <text evidence="1">The sequence shown here is derived from an EMBL/GenBank/DDBJ whole genome shotgun (WGS) entry which is preliminary data.</text>
</comment>